<dbReference type="Gene3D" id="2.60.120.200">
    <property type="match status" value="1"/>
</dbReference>
<dbReference type="Pfam" id="PF00754">
    <property type="entry name" value="F5_F8_type_C"/>
    <property type="match status" value="2"/>
</dbReference>
<dbReference type="Gene3D" id="3.20.20.80">
    <property type="entry name" value="Glycosidases"/>
    <property type="match status" value="1"/>
</dbReference>
<dbReference type="SUPFAM" id="SSF51445">
    <property type="entry name" value="(Trans)glycosidases"/>
    <property type="match status" value="1"/>
</dbReference>
<dbReference type="Pfam" id="PF13385">
    <property type="entry name" value="Laminin_G_3"/>
    <property type="match status" value="1"/>
</dbReference>
<protein>
    <submittedName>
        <fullName evidence="6">Discoidin domain-containing protein</fullName>
    </submittedName>
</protein>
<name>A0ABW8RIX0_9BACI</name>
<keyword evidence="7" id="KW-1185">Reference proteome</keyword>
<dbReference type="RefSeq" id="WP_406581136.1">
    <property type="nucleotide sequence ID" value="NZ_JBJHQH010000009.1"/>
</dbReference>
<organism evidence="6 7">
    <name type="scientific">Bacillus salipaludis</name>
    <dbReference type="NCBI Taxonomy" id="2547811"/>
    <lineage>
        <taxon>Bacteria</taxon>
        <taxon>Bacillati</taxon>
        <taxon>Bacillota</taxon>
        <taxon>Bacilli</taxon>
        <taxon>Bacillales</taxon>
        <taxon>Bacillaceae</taxon>
        <taxon>Bacillus</taxon>
    </lineage>
</organism>
<feature type="chain" id="PRO_5045852993" evidence="4">
    <location>
        <begin position="33"/>
        <end position="1217"/>
    </location>
</feature>
<dbReference type="Gene3D" id="3.30.379.10">
    <property type="entry name" value="Chitobiase/beta-hexosaminidase domain 2-like"/>
    <property type="match status" value="1"/>
</dbReference>
<dbReference type="InterPro" id="IPR000421">
    <property type="entry name" value="FA58C"/>
</dbReference>
<evidence type="ECO:0000256" key="2">
    <source>
        <dbReference type="ARBA" id="ARBA00022801"/>
    </source>
</evidence>
<dbReference type="SUPFAM" id="SSF49899">
    <property type="entry name" value="Concanavalin A-like lectins/glucanases"/>
    <property type="match status" value="1"/>
</dbReference>
<keyword evidence="2" id="KW-0378">Hydrolase</keyword>
<dbReference type="InterPro" id="IPR017853">
    <property type="entry name" value="GH"/>
</dbReference>
<dbReference type="Gene3D" id="2.60.120.260">
    <property type="entry name" value="Galactose-binding domain-like"/>
    <property type="match status" value="2"/>
</dbReference>
<dbReference type="InterPro" id="IPR029018">
    <property type="entry name" value="Hex-like_dom2"/>
</dbReference>
<keyword evidence="4" id="KW-0732">Signal</keyword>
<accession>A0ABW8RIX0</accession>
<dbReference type="PROSITE" id="PS50022">
    <property type="entry name" value="FA58C_3"/>
    <property type="match status" value="2"/>
</dbReference>
<dbReference type="InterPro" id="IPR025705">
    <property type="entry name" value="Beta_hexosaminidase_sua/sub"/>
</dbReference>
<dbReference type="InterPro" id="IPR013320">
    <property type="entry name" value="ConA-like_dom_sf"/>
</dbReference>
<reference evidence="6 7" key="1">
    <citation type="submission" date="2024-11" db="EMBL/GenBank/DDBJ databases">
        <authorList>
            <person name="Lucas J.A."/>
        </authorList>
    </citation>
    <scope>NUCLEOTIDE SEQUENCE [LARGE SCALE GENOMIC DNA]</scope>
    <source>
        <strain evidence="6 7">Z 5.4</strain>
    </source>
</reference>
<dbReference type="CDD" id="cd06564">
    <property type="entry name" value="GH20_DspB_LnbB-like"/>
    <property type="match status" value="1"/>
</dbReference>
<feature type="signal peptide" evidence="4">
    <location>
        <begin position="1"/>
        <end position="32"/>
    </location>
</feature>
<dbReference type="SUPFAM" id="SSF55545">
    <property type="entry name" value="beta-N-acetylhexosaminidase-like domain"/>
    <property type="match status" value="1"/>
</dbReference>
<dbReference type="PANTHER" id="PTHR43678">
    <property type="entry name" value="PUTATIVE (AFU_ORTHOLOGUE AFUA_2G00640)-RELATED"/>
    <property type="match status" value="1"/>
</dbReference>
<dbReference type="InterPro" id="IPR052764">
    <property type="entry name" value="GH20_Enzymes"/>
</dbReference>
<proteinExistence type="inferred from homology"/>
<evidence type="ECO:0000256" key="1">
    <source>
        <dbReference type="ARBA" id="ARBA00006285"/>
    </source>
</evidence>
<dbReference type="InterPro" id="IPR008979">
    <property type="entry name" value="Galactose-bd-like_sf"/>
</dbReference>
<evidence type="ECO:0000256" key="3">
    <source>
        <dbReference type="ARBA" id="ARBA00023295"/>
    </source>
</evidence>
<evidence type="ECO:0000259" key="5">
    <source>
        <dbReference type="PROSITE" id="PS50022"/>
    </source>
</evidence>
<evidence type="ECO:0000313" key="7">
    <source>
        <dbReference type="Proteomes" id="UP001623041"/>
    </source>
</evidence>
<feature type="domain" description="F5/8 type C" evidence="5">
    <location>
        <begin position="990"/>
        <end position="1144"/>
    </location>
</feature>
<gene>
    <name evidence="6" type="ORF">ACJEBI_13835</name>
</gene>
<dbReference type="Pfam" id="PF02838">
    <property type="entry name" value="Glyco_hydro_20b"/>
    <property type="match status" value="1"/>
</dbReference>
<dbReference type="PANTHER" id="PTHR43678:SF1">
    <property type="entry name" value="BETA-N-ACETYLHEXOSAMINIDASE"/>
    <property type="match status" value="1"/>
</dbReference>
<evidence type="ECO:0000313" key="6">
    <source>
        <dbReference type="EMBL" id="MFK9092562.1"/>
    </source>
</evidence>
<dbReference type="EMBL" id="JBJHQH010000009">
    <property type="protein sequence ID" value="MFK9092562.1"/>
    <property type="molecule type" value="Genomic_DNA"/>
</dbReference>
<dbReference type="InterPro" id="IPR015882">
    <property type="entry name" value="HEX_bac_N"/>
</dbReference>
<dbReference type="SUPFAM" id="SSF49785">
    <property type="entry name" value="Galactose-binding domain-like"/>
    <property type="match status" value="2"/>
</dbReference>
<keyword evidence="3" id="KW-0326">Glycosidase</keyword>
<evidence type="ECO:0000256" key="4">
    <source>
        <dbReference type="SAM" id="SignalP"/>
    </source>
</evidence>
<dbReference type="Pfam" id="PF00728">
    <property type="entry name" value="Glyco_hydro_20"/>
    <property type="match status" value="1"/>
</dbReference>
<dbReference type="Proteomes" id="UP001623041">
    <property type="component" value="Unassembled WGS sequence"/>
</dbReference>
<dbReference type="PRINTS" id="PR00738">
    <property type="entry name" value="GLHYDRLASE20"/>
</dbReference>
<sequence length="1217" mass="137190">MRLGKKKNFYFSLLCITCMLMAYLLPVANASAEVQNPNLALDKPVQVSGLEVNDGRLAADFAVDGLRSGKSKNGISDARWSSNKRSTSNPNAPQWIYVDLGTEQTIRQIKILWEKAYSPDYEVQVSNTAKEEDWKTIGHYTDASEANLEKIINLPQTETARHLRVKANKSRNTPAAGVTQLLNVSIWELEVFEHIQFNNSQDVVNYMSDMKPTLSTDGKKIVLPDSPDPRYEVSLFGSDNKQIIDMNLNYYQPISDSKVNILYKVTNKSDMKDIAVSSNDIPINIEGKYKHEEGDNPVPNVIPGLREWKGDKGSFEFEKGASLVVDSSAPESLMETARSIQAYFKNMLGKDITVHKGSKASVGDIFLTIDNTKKHLGEEGYTLDITDKIVVSAPKTKGILYGGISLTQILYQSANKNTIPKGIARDYPKYEVRSGMLDVGRMYIPLDYVQEMTEYMAWFKLNEIQLHINDYWGAANYQAFRVESKKYPEINAKDGYYTQEEYFAFQKNMKKSGIDVVTEIDTPYHAESFRAVNPDMMLSKGALDITTPEKQKLVYPFIESLFDEFLGDSPNDENRVVQSGKFHMGTDEYDKKYSEQMRAYTDHFINYINNKGYETRLWGSIGKNGFNGNTPVSNKATMNIWAPYWSDVNEMYGLGYDIINTVGGDLYIVPVGNAGYPDYLDIKDKYDSWEVNDFWGNNRQGGKGGATMPFAHPQTKGAEFAVWNDMTSFSGGLSSYDIFDRMKDAVVLVSEKTWYGEKTAGQTSEQFMERVDAVQNRIPSSNPSRFVESKTDVVFKYDFESMKNNKVNDLSGNEYDAKIKGRPNLVDGYDGKSLQLDGHNFIELPLSGIGYPYSVSFDIKVDEGSLNDATLFSGKDGDFYLNLNQTGKLGYQRNEETSIGSLSKFENYTFSHNYSLKENEWQNVVLVGDKKKTTLFINGKQVSTSVQTNKLGGRVNDSSTFVLPLEKIGQGIKGKIDNITVMKKALSSNTIKDILSYDPGQRNFAYQQKVTTSSEYDQSQRAANITDGDLLTRWGSQYKNISAAEADNQWIMAELDDSHNIDTVKLSWEKARAEKYTLLASKDGNTFEEVYSYPETSGVSAGDIDTIHLKDVNAKYLKVVMNERKTINGTKYGYSLYELEAYSKTELTGAEKLLEEAEKLLNEPTKGAKANKERMELIAAKDELESYLGSGQEFDGFTFHVLVRTLETRMESYRNML</sequence>
<comment type="similarity">
    <text evidence="1">Belongs to the glycosyl hydrolase 20 family.</text>
</comment>
<dbReference type="InterPro" id="IPR015883">
    <property type="entry name" value="Glyco_hydro_20_cat"/>
</dbReference>
<comment type="caution">
    <text evidence="6">The sequence shown here is derived from an EMBL/GenBank/DDBJ whole genome shotgun (WGS) entry which is preliminary data.</text>
</comment>
<feature type="domain" description="F5/8 type C" evidence="5">
    <location>
        <begin position="34"/>
        <end position="184"/>
    </location>
</feature>